<dbReference type="VEuPathDB" id="FungiDB:HpaG804590"/>
<dbReference type="EnsemblProtists" id="HpaT804590">
    <property type="protein sequence ID" value="HpaP804590"/>
    <property type="gene ID" value="HpaG804590"/>
</dbReference>
<proteinExistence type="predicted"/>
<dbReference type="HOGENOM" id="CLU_2745462_0_0_1"/>
<evidence type="ECO:0000313" key="2">
    <source>
        <dbReference type="Proteomes" id="UP000011713"/>
    </source>
</evidence>
<dbReference type="Proteomes" id="UP000011713">
    <property type="component" value="Unassembled WGS sequence"/>
</dbReference>
<keyword evidence="2" id="KW-1185">Reference proteome</keyword>
<reference evidence="2" key="1">
    <citation type="journal article" date="2010" name="Science">
        <title>Signatures of adaptation to obligate biotrophy in the Hyaloperonospora arabidopsidis genome.</title>
        <authorList>
            <person name="Baxter L."/>
            <person name="Tripathy S."/>
            <person name="Ishaque N."/>
            <person name="Boot N."/>
            <person name="Cabral A."/>
            <person name="Kemen E."/>
            <person name="Thines M."/>
            <person name="Ah-Fong A."/>
            <person name="Anderson R."/>
            <person name="Badejoko W."/>
            <person name="Bittner-Eddy P."/>
            <person name="Boore J.L."/>
            <person name="Chibucos M.C."/>
            <person name="Coates M."/>
            <person name="Dehal P."/>
            <person name="Delehaunty K."/>
            <person name="Dong S."/>
            <person name="Downton P."/>
            <person name="Dumas B."/>
            <person name="Fabro G."/>
            <person name="Fronick C."/>
            <person name="Fuerstenberg S.I."/>
            <person name="Fulton L."/>
            <person name="Gaulin E."/>
            <person name="Govers F."/>
            <person name="Hughes L."/>
            <person name="Humphray S."/>
            <person name="Jiang R.H."/>
            <person name="Judelson H."/>
            <person name="Kamoun S."/>
            <person name="Kyung K."/>
            <person name="Meijer H."/>
            <person name="Minx P."/>
            <person name="Morris P."/>
            <person name="Nelson J."/>
            <person name="Phuntumart V."/>
            <person name="Qutob D."/>
            <person name="Rehmany A."/>
            <person name="Rougon-Cardoso A."/>
            <person name="Ryden P."/>
            <person name="Torto-Alalibo T."/>
            <person name="Studholme D."/>
            <person name="Wang Y."/>
            <person name="Win J."/>
            <person name="Wood J."/>
            <person name="Clifton S.W."/>
            <person name="Rogers J."/>
            <person name="Van den Ackerveken G."/>
            <person name="Jones J.D."/>
            <person name="McDowell J.M."/>
            <person name="Beynon J."/>
            <person name="Tyler B.M."/>
        </authorList>
    </citation>
    <scope>NUCLEOTIDE SEQUENCE [LARGE SCALE GENOMIC DNA]</scope>
    <source>
        <strain evidence="2">Emoy2</strain>
    </source>
</reference>
<accession>M4BE72</accession>
<dbReference type="AlphaFoldDB" id="M4BE72"/>
<dbReference type="InParanoid" id="M4BE72"/>
<name>M4BE72_HYAAE</name>
<sequence length="71" mass="8293">MIKSRQLDVRRFCILHLVILPIFTTHQLPPTRMLSNMDRRTFTTISTVLGDGDQEELEHARPSLSSERLSW</sequence>
<protein>
    <submittedName>
        <fullName evidence="1">Uncharacterized protein</fullName>
    </submittedName>
</protein>
<organism evidence="1 2">
    <name type="scientific">Hyaloperonospora arabidopsidis (strain Emoy2)</name>
    <name type="common">Downy mildew agent</name>
    <name type="synonym">Peronospora arabidopsidis</name>
    <dbReference type="NCBI Taxonomy" id="559515"/>
    <lineage>
        <taxon>Eukaryota</taxon>
        <taxon>Sar</taxon>
        <taxon>Stramenopiles</taxon>
        <taxon>Oomycota</taxon>
        <taxon>Peronosporomycetes</taxon>
        <taxon>Peronosporales</taxon>
        <taxon>Peronosporaceae</taxon>
        <taxon>Hyaloperonospora</taxon>
    </lineage>
</organism>
<reference evidence="1" key="2">
    <citation type="submission" date="2015-06" db="UniProtKB">
        <authorList>
            <consortium name="EnsemblProtists"/>
        </authorList>
    </citation>
    <scope>IDENTIFICATION</scope>
    <source>
        <strain evidence="1">Emoy2</strain>
    </source>
</reference>
<evidence type="ECO:0000313" key="1">
    <source>
        <dbReference type="EnsemblProtists" id="HpaP804590"/>
    </source>
</evidence>
<dbReference type="EMBL" id="JH598174">
    <property type="status" value="NOT_ANNOTATED_CDS"/>
    <property type="molecule type" value="Genomic_DNA"/>
</dbReference>